<comment type="function">
    <text evidence="9">Component of the NuA4 histone acetyltransferase complex which is involved in transcriptional activation of selected genes principally by acetylation of nucleosomal histone H4 and H2A. The NuA4 complex is also involved in DNA repair.</text>
</comment>
<evidence type="ECO:0000313" key="11">
    <source>
        <dbReference type="Proteomes" id="UP000094065"/>
    </source>
</evidence>
<name>A0A1E3I054_9TREE</name>
<dbReference type="GO" id="GO:0006325">
    <property type="term" value="P:chromatin organization"/>
    <property type="evidence" value="ECO:0007669"/>
    <property type="project" value="UniProtKB-KW"/>
</dbReference>
<evidence type="ECO:0000256" key="3">
    <source>
        <dbReference type="ARBA" id="ARBA00018504"/>
    </source>
</evidence>
<dbReference type="EMBL" id="AWGJ01000003">
    <property type="protein sequence ID" value="ODN81937.1"/>
    <property type="molecule type" value="Genomic_DNA"/>
</dbReference>
<evidence type="ECO:0000313" key="10">
    <source>
        <dbReference type="EMBL" id="ODN81937.1"/>
    </source>
</evidence>
<dbReference type="GO" id="GO:0035267">
    <property type="term" value="C:NuA4 histone acetyltransferase complex"/>
    <property type="evidence" value="ECO:0007669"/>
    <property type="project" value="UniProtKB-UniRule"/>
</dbReference>
<dbReference type="GO" id="GO:0006281">
    <property type="term" value="P:DNA repair"/>
    <property type="evidence" value="ECO:0007669"/>
    <property type="project" value="UniProtKB-UniRule"/>
</dbReference>
<gene>
    <name evidence="10" type="ORF">L202_02278</name>
</gene>
<reference evidence="10 11" key="1">
    <citation type="submission" date="2016-06" db="EMBL/GenBank/DDBJ databases">
        <title>Evolution of pathogenesis and genome organization in the Tremellales.</title>
        <authorList>
            <person name="Cuomo C."/>
            <person name="Litvintseva A."/>
            <person name="Heitman J."/>
            <person name="Chen Y."/>
            <person name="Sun S."/>
            <person name="Springer D."/>
            <person name="Dromer F."/>
            <person name="Young S."/>
            <person name="Zeng Q."/>
            <person name="Chapman S."/>
            <person name="Gujja S."/>
            <person name="Saif S."/>
            <person name="Birren B."/>
        </authorList>
    </citation>
    <scope>NUCLEOTIDE SEQUENCE [LARGE SCALE GENOMIC DNA]</scope>
    <source>
        <strain evidence="10 11">CBS 6039</strain>
    </source>
</reference>
<dbReference type="GO" id="GO:0005634">
    <property type="term" value="C:nucleus"/>
    <property type="evidence" value="ECO:0007669"/>
    <property type="project" value="UniProtKB-SubCell"/>
</dbReference>
<keyword evidence="7 9" id="KW-0804">Transcription</keyword>
<dbReference type="Proteomes" id="UP000094065">
    <property type="component" value="Unassembled WGS sequence"/>
</dbReference>
<dbReference type="PANTHER" id="PTHR13476">
    <property type="entry name" value="CHROMATIN MODIFICATION-RELATED PROTEIN MEAF6"/>
    <property type="match status" value="1"/>
</dbReference>
<evidence type="ECO:0000256" key="5">
    <source>
        <dbReference type="ARBA" id="ARBA00023015"/>
    </source>
</evidence>
<keyword evidence="4 9" id="KW-0156">Chromatin regulator</keyword>
<dbReference type="RefSeq" id="XP_018996256.1">
    <property type="nucleotide sequence ID" value="XM_019135853.1"/>
</dbReference>
<sequence>MSSSGPPADAKKAQQAALQDIEAARFKKRTIDSNLAKENLYLFEGSYLDESAASGGNIIKGFDNYLKPNTAHTHKKKLEVTEADRLFSNSSATLQQVTSIRCV</sequence>
<evidence type="ECO:0000256" key="6">
    <source>
        <dbReference type="ARBA" id="ARBA00023054"/>
    </source>
</evidence>
<keyword evidence="11" id="KW-1185">Reference proteome</keyword>
<evidence type="ECO:0000256" key="9">
    <source>
        <dbReference type="RuleBase" id="RU368022"/>
    </source>
</evidence>
<evidence type="ECO:0000256" key="4">
    <source>
        <dbReference type="ARBA" id="ARBA00022853"/>
    </source>
</evidence>
<dbReference type="STRING" id="1295533.A0A1E3I054"/>
<organism evidence="10 11">
    <name type="scientific">Cryptococcus amylolentus CBS 6039</name>
    <dbReference type="NCBI Taxonomy" id="1295533"/>
    <lineage>
        <taxon>Eukaryota</taxon>
        <taxon>Fungi</taxon>
        <taxon>Dikarya</taxon>
        <taxon>Basidiomycota</taxon>
        <taxon>Agaricomycotina</taxon>
        <taxon>Tremellomycetes</taxon>
        <taxon>Tremellales</taxon>
        <taxon>Cryptococcaceae</taxon>
        <taxon>Cryptococcus</taxon>
    </lineage>
</organism>
<dbReference type="Pfam" id="PF09340">
    <property type="entry name" value="NuA4"/>
    <property type="match status" value="1"/>
</dbReference>
<dbReference type="InterPro" id="IPR015418">
    <property type="entry name" value="Eaf6"/>
</dbReference>
<comment type="caution">
    <text evidence="10">The sequence shown here is derived from an EMBL/GenBank/DDBJ whole genome shotgun (WGS) entry which is preliminary data.</text>
</comment>
<keyword evidence="8 9" id="KW-0539">Nucleus</keyword>
<evidence type="ECO:0000256" key="1">
    <source>
        <dbReference type="ARBA" id="ARBA00004123"/>
    </source>
</evidence>
<keyword evidence="6" id="KW-0175">Coiled coil</keyword>
<dbReference type="AlphaFoldDB" id="A0A1E3I054"/>
<evidence type="ECO:0000256" key="2">
    <source>
        <dbReference type="ARBA" id="ARBA00010916"/>
    </source>
</evidence>
<protein>
    <recommendedName>
        <fullName evidence="3 9">Chromatin modification-related protein EAF6</fullName>
    </recommendedName>
</protein>
<keyword evidence="9" id="KW-0234">DNA repair</keyword>
<comment type="similarity">
    <text evidence="2 9">Belongs to the EAF6 family.</text>
</comment>
<evidence type="ECO:0000256" key="8">
    <source>
        <dbReference type="ARBA" id="ARBA00023242"/>
    </source>
</evidence>
<dbReference type="GeneID" id="30153587"/>
<comment type="subcellular location">
    <subcellularLocation>
        <location evidence="1 9">Nucleus</location>
    </subcellularLocation>
</comment>
<comment type="subunit">
    <text evidence="9">Component of the NuA4 histone acetyltransferase complex.</text>
</comment>
<accession>A0A1E3I054</accession>
<evidence type="ECO:0000256" key="7">
    <source>
        <dbReference type="ARBA" id="ARBA00023163"/>
    </source>
</evidence>
<keyword evidence="9" id="KW-0227">DNA damage</keyword>
<proteinExistence type="inferred from homology"/>
<keyword evidence="5 9" id="KW-0805">Transcription regulation</keyword>
<dbReference type="OrthoDB" id="440324at2759"/>